<gene>
    <name evidence="2" type="ORF">DFR44_106112</name>
</gene>
<dbReference type="InterPro" id="IPR015890">
    <property type="entry name" value="Chorismate_C"/>
</dbReference>
<dbReference type="InterPro" id="IPR019999">
    <property type="entry name" value="Anth_synth_I-like"/>
</dbReference>
<dbReference type="Pfam" id="PF00425">
    <property type="entry name" value="Chorismate_bind"/>
    <property type="match status" value="1"/>
</dbReference>
<proteinExistence type="predicted"/>
<comment type="caution">
    <text evidence="2">The sequence shown here is derived from an EMBL/GenBank/DDBJ whole genome shotgun (WGS) entry which is preliminary data.</text>
</comment>
<dbReference type="InterPro" id="IPR001544">
    <property type="entry name" value="Aminotrans_IV"/>
</dbReference>
<name>A0A4V3DJZ3_9BURK</name>
<dbReference type="Proteomes" id="UP000294480">
    <property type="component" value="Unassembled WGS sequence"/>
</dbReference>
<accession>A0A4V3DJZ3</accession>
<keyword evidence="3" id="KW-1185">Reference proteome</keyword>
<dbReference type="RefSeq" id="WP_133619480.1">
    <property type="nucleotide sequence ID" value="NZ_SNZE01000006.1"/>
</dbReference>
<keyword evidence="2" id="KW-0456">Lyase</keyword>
<dbReference type="PRINTS" id="PR00095">
    <property type="entry name" value="ANTSNTHASEI"/>
</dbReference>
<dbReference type="InterPro" id="IPR005801">
    <property type="entry name" value="ADC_synthase"/>
</dbReference>
<dbReference type="GO" id="GO:0046820">
    <property type="term" value="F:4-amino-4-deoxychorismate synthase activity"/>
    <property type="evidence" value="ECO:0007669"/>
    <property type="project" value="TreeGrafter"/>
</dbReference>
<dbReference type="Gene3D" id="3.30.470.10">
    <property type="match status" value="1"/>
</dbReference>
<dbReference type="InterPro" id="IPR043131">
    <property type="entry name" value="BCAT-like_N"/>
</dbReference>
<reference evidence="2 3" key="1">
    <citation type="submission" date="2019-03" db="EMBL/GenBank/DDBJ databases">
        <title>Genomic Encyclopedia of Type Strains, Phase IV (KMG-IV): sequencing the most valuable type-strain genomes for metagenomic binning, comparative biology and taxonomic classification.</title>
        <authorList>
            <person name="Goeker M."/>
        </authorList>
    </citation>
    <scope>NUCLEOTIDE SEQUENCE [LARGE SCALE GENOMIC DNA]</scope>
    <source>
        <strain evidence="2 3">DSM 102852</strain>
    </source>
</reference>
<organism evidence="2 3">
    <name type="scientific">Hydromonas duriensis</name>
    <dbReference type="NCBI Taxonomy" id="1527608"/>
    <lineage>
        <taxon>Bacteria</taxon>
        <taxon>Pseudomonadati</taxon>
        <taxon>Pseudomonadota</taxon>
        <taxon>Betaproteobacteria</taxon>
        <taxon>Burkholderiales</taxon>
        <taxon>Burkholderiaceae</taxon>
        <taxon>Hydromonas</taxon>
    </lineage>
</organism>
<dbReference type="PANTHER" id="PTHR11236">
    <property type="entry name" value="AMINOBENZOATE/ANTHRANILATE SYNTHASE"/>
    <property type="match status" value="1"/>
</dbReference>
<evidence type="ECO:0000313" key="3">
    <source>
        <dbReference type="Proteomes" id="UP000294480"/>
    </source>
</evidence>
<dbReference type="GO" id="GO:0016829">
    <property type="term" value="F:lyase activity"/>
    <property type="evidence" value="ECO:0007669"/>
    <property type="project" value="UniProtKB-KW"/>
</dbReference>
<dbReference type="OrthoDB" id="9803598at2"/>
<evidence type="ECO:0000313" key="2">
    <source>
        <dbReference type="EMBL" id="TDR32045.1"/>
    </source>
</evidence>
<sequence>MRALEQCSALLFDGSHATAVSRLFTHPQGAWCVPAPVAADLESSRARMQDVLNEIDTAARTGAHIVLSMSYEAAQACAIGAHLNLQIKPQAHPDVGVTPWLQALAFDAPELMTQQQAIAYLETQSKQVTTHLVTPQPTVTPMQFDAAIERTREWIAAGDTYQVNYTFPFVADVWAHSPHASEAALAAIYADWVRDLRIGYGGLFLFPHNSVLSFSPELFVELNGDSLTCRPMKGTAAIGDNDSDTTRRATLLAADSKNRAENLMIVDLMRNDMSQLACTKKVRVPKLFEVKRYGDVLQMTSTVRADLHRQPSLSELFDALFPCGSITGAPKRRTMEIIDALEPHARGAYCGALGYVTPTEQGRFNAVFSVPIRTLETTATPLKLKVSAHRWPVQCNVGAGITFDSIAADEWQECLLKARFFTQHGREAELIETMRVERNGAMPLFKQHMARMRQSAAAFGWALPNSDLNADAVKAWLDSQEWPKDAEAVALRLGVQPDGSWNARIRTLEAWDAPVTFGMYPTTVHSDNPFLQHKSAVRALYNEAMSEAKTKGWFDYVFVNEKGEVTEGARSSIFIKLNGQWLTPPLTSGLLGGIARAELLADETLAASECAFGLDELRQAEEIMLCNALYRLRAQLNND</sequence>
<dbReference type="InterPro" id="IPR036038">
    <property type="entry name" value="Aminotransferase-like"/>
</dbReference>
<dbReference type="PANTHER" id="PTHR11236:SF50">
    <property type="entry name" value="AMINODEOXYCHORISMATE SYNTHASE COMPONENT 1"/>
    <property type="match status" value="1"/>
</dbReference>
<dbReference type="GO" id="GO:0000162">
    <property type="term" value="P:L-tryptophan biosynthetic process"/>
    <property type="evidence" value="ECO:0007669"/>
    <property type="project" value="TreeGrafter"/>
</dbReference>
<dbReference type="SUPFAM" id="SSF56752">
    <property type="entry name" value="D-aminoacid aminotransferase-like PLP-dependent enzymes"/>
    <property type="match status" value="1"/>
</dbReference>
<dbReference type="AlphaFoldDB" id="A0A4V3DJZ3"/>
<dbReference type="Gene3D" id="3.20.10.10">
    <property type="entry name" value="D-amino Acid Aminotransferase, subunit A, domain 2"/>
    <property type="match status" value="1"/>
</dbReference>
<dbReference type="EMBL" id="SNZE01000006">
    <property type="protein sequence ID" value="TDR32045.1"/>
    <property type="molecule type" value="Genomic_DNA"/>
</dbReference>
<dbReference type="Pfam" id="PF01063">
    <property type="entry name" value="Aminotran_4"/>
    <property type="match status" value="1"/>
</dbReference>
<dbReference type="SUPFAM" id="SSF56322">
    <property type="entry name" value="ADC synthase"/>
    <property type="match status" value="1"/>
</dbReference>
<dbReference type="Gene3D" id="3.60.120.10">
    <property type="entry name" value="Anthranilate synthase"/>
    <property type="match status" value="1"/>
</dbReference>
<protein>
    <submittedName>
        <fullName evidence="2">Para-aminobenzoate synthetase/4-amino-4-deoxychorismate lyase</fullName>
    </submittedName>
</protein>
<feature type="domain" description="Chorismate-utilising enzyme C-terminal" evidence="1">
    <location>
        <begin position="143"/>
        <end position="417"/>
    </location>
</feature>
<evidence type="ECO:0000259" key="1">
    <source>
        <dbReference type="Pfam" id="PF00425"/>
    </source>
</evidence>
<dbReference type="InterPro" id="IPR043132">
    <property type="entry name" value="BCAT-like_C"/>
</dbReference>